<evidence type="ECO:0000256" key="4">
    <source>
        <dbReference type="ARBA" id="ARBA00022692"/>
    </source>
</evidence>
<evidence type="ECO:0000256" key="14">
    <source>
        <dbReference type="ARBA" id="ARBA00044770"/>
    </source>
</evidence>
<dbReference type="Proteomes" id="UP000077469">
    <property type="component" value="Chromosome"/>
</dbReference>
<dbReference type="EC" id="2.4.99.28" evidence="14"/>
<keyword evidence="6" id="KW-0573">Peptidoglycan synthesis</keyword>
<evidence type="ECO:0000256" key="11">
    <source>
        <dbReference type="ARBA" id="ARBA00038053"/>
    </source>
</evidence>
<feature type="transmembrane region" description="Helical" evidence="16">
    <location>
        <begin position="134"/>
        <end position="152"/>
    </location>
</feature>
<dbReference type="Pfam" id="PF01098">
    <property type="entry name" value="FTSW_RODA_SPOVE"/>
    <property type="match status" value="1"/>
</dbReference>
<accession>A0A0X1KP12</accession>
<evidence type="ECO:0000256" key="13">
    <source>
        <dbReference type="ARBA" id="ARBA00041418"/>
    </source>
</evidence>
<feature type="transmembrane region" description="Helical" evidence="16">
    <location>
        <begin position="158"/>
        <end position="174"/>
    </location>
</feature>
<dbReference type="PaxDb" id="1123384-AJ81_00715"/>
<dbReference type="AlphaFoldDB" id="A0A0X1KP12"/>
<dbReference type="OrthoDB" id="9812661at2"/>
<feature type="transmembrane region" description="Helical" evidence="16">
    <location>
        <begin position="47"/>
        <end position="65"/>
    </location>
</feature>
<dbReference type="GO" id="GO:0009252">
    <property type="term" value="P:peptidoglycan biosynthetic process"/>
    <property type="evidence" value="ECO:0007669"/>
    <property type="project" value="UniProtKB-KW"/>
</dbReference>
<dbReference type="GO" id="GO:0032153">
    <property type="term" value="C:cell division site"/>
    <property type="evidence" value="ECO:0007669"/>
    <property type="project" value="TreeGrafter"/>
</dbReference>
<evidence type="ECO:0000313" key="17">
    <source>
        <dbReference type="EMBL" id="AJC72954.1"/>
    </source>
</evidence>
<dbReference type="PANTHER" id="PTHR30474:SF2">
    <property type="entry name" value="PEPTIDOGLYCAN GLYCOSYLTRANSFERASE FTSW-RELATED"/>
    <property type="match status" value="1"/>
</dbReference>
<comment type="similarity">
    <text evidence="11">Belongs to the SEDS family. FtsW subfamily.</text>
</comment>
<dbReference type="GO" id="GO:0008955">
    <property type="term" value="F:peptidoglycan glycosyltransferase activity"/>
    <property type="evidence" value="ECO:0007669"/>
    <property type="project" value="UniProtKB-EC"/>
</dbReference>
<feature type="transmembrane region" description="Helical" evidence="16">
    <location>
        <begin position="256"/>
        <end position="282"/>
    </location>
</feature>
<evidence type="ECO:0000256" key="15">
    <source>
        <dbReference type="ARBA" id="ARBA00049902"/>
    </source>
</evidence>
<evidence type="ECO:0000256" key="12">
    <source>
        <dbReference type="ARBA" id="ARBA00041185"/>
    </source>
</evidence>
<protein>
    <recommendedName>
        <fullName evidence="12">Probable peptidoglycan glycosyltransferase FtsW</fullName>
        <ecNumber evidence="14">2.4.99.28</ecNumber>
    </recommendedName>
    <alternativeName>
        <fullName evidence="13">Cell division protein FtsW</fullName>
    </alternativeName>
    <alternativeName>
        <fullName evidence="10">Cell wall polymerase</fullName>
    </alternativeName>
    <alternativeName>
        <fullName evidence="9">Peptidoglycan polymerase</fullName>
    </alternativeName>
</protein>
<gene>
    <name evidence="17" type="ORF">AJ81_00715</name>
</gene>
<comment type="subcellular location">
    <subcellularLocation>
        <location evidence="1">Membrane</location>
        <topology evidence="1">Multi-pass membrane protein</topology>
    </subcellularLocation>
</comment>
<dbReference type="GO" id="GO:0015648">
    <property type="term" value="F:lipid-linked peptidoglycan transporter activity"/>
    <property type="evidence" value="ECO:0007669"/>
    <property type="project" value="TreeGrafter"/>
</dbReference>
<keyword evidence="4 16" id="KW-0812">Transmembrane</keyword>
<dbReference type="PATRIC" id="fig|1123384.7.peg.140"/>
<dbReference type="GO" id="GO:0005886">
    <property type="term" value="C:plasma membrane"/>
    <property type="evidence" value="ECO:0007669"/>
    <property type="project" value="TreeGrafter"/>
</dbReference>
<proteinExistence type="inferred from homology"/>
<evidence type="ECO:0000256" key="1">
    <source>
        <dbReference type="ARBA" id="ARBA00004141"/>
    </source>
</evidence>
<dbReference type="RefSeq" id="WP_051368883.1">
    <property type="nucleotide sequence ID" value="NC_022795.1"/>
</dbReference>
<evidence type="ECO:0000256" key="2">
    <source>
        <dbReference type="ARBA" id="ARBA00022676"/>
    </source>
</evidence>
<comment type="catalytic activity">
    <reaction evidence="15">
        <text>[GlcNAc-(1-&gt;4)-Mur2Ac(oyl-L-Ala-gamma-D-Glu-L-Lys-D-Ala-D-Ala)](n)-di-trans,octa-cis-undecaprenyl diphosphate + beta-D-GlcNAc-(1-&gt;4)-Mur2Ac(oyl-L-Ala-gamma-D-Glu-L-Lys-D-Ala-D-Ala)-di-trans,octa-cis-undecaprenyl diphosphate = [GlcNAc-(1-&gt;4)-Mur2Ac(oyl-L-Ala-gamma-D-Glu-L-Lys-D-Ala-D-Ala)](n+1)-di-trans,octa-cis-undecaprenyl diphosphate + di-trans,octa-cis-undecaprenyl diphosphate + H(+)</text>
        <dbReference type="Rhea" id="RHEA:23708"/>
        <dbReference type="Rhea" id="RHEA-COMP:9602"/>
        <dbReference type="Rhea" id="RHEA-COMP:9603"/>
        <dbReference type="ChEBI" id="CHEBI:15378"/>
        <dbReference type="ChEBI" id="CHEBI:58405"/>
        <dbReference type="ChEBI" id="CHEBI:60033"/>
        <dbReference type="ChEBI" id="CHEBI:78435"/>
        <dbReference type="EC" id="2.4.99.28"/>
    </reaction>
</comment>
<evidence type="ECO:0000256" key="7">
    <source>
        <dbReference type="ARBA" id="ARBA00022989"/>
    </source>
</evidence>
<keyword evidence="8 16" id="KW-0472">Membrane</keyword>
<evidence type="ECO:0000256" key="5">
    <source>
        <dbReference type="ARBA" id="ARBA00022960"/>
    </source>
</evidence>
<feature type="transmembrane region" description="Helical" evidence="16">
    <location>
        <begin position="294"/>
        <end position="313"/>
    </location>
</feature>
<evidence type="ECO:0000256" key="6">
    <source>
        <dbReference type="ARBA" id="ARBA00022984"/>
    </source>
</evidence>
<dbReference type="KEGG" id="phy:AJ81_00715"/>
<evidence type="ECO:0000256" key="9">
    <source>
        <dbReference type="ARBA" id="ARBA00032370"/>
    </source>
</evidence>
<feature type="transmembrane region" description="Helical" evidence="16">
    <location>
        <begin position="333"/>
        <end position="354"/>
    </location>
</feature>
<evidence type="ECO:0000256" key="16">
    <source>
        <dbReference type="SAM" id="Phobius"/>
    </source>
</evidence>
<sequence length="360" mass="39183">MPSHALALLIITAVLIAVGLIVISSLEVSAQMNLYGGVARDIFRSHVTKLSIGVVLMIITCFVDYRYHERYAWFYYVLALFLLLIPYTLPPVAGSRRWILLPGFSFQPSEFAKFATIVCCAAYMKKRREKLNSFIHGFLKPLLLVLPVLLLIAFEPDLSSSLIILLVVLLMLYSHGGRLLYLLSTFGSMALLFFIAEKFGILLKGYQLSRLKAFFSGDLPEQVLQAVRAFREGGFLGKGVGLGEVKLSVPAVVTDFIFAAIGEELGLIGIVGVVLLFFLLVWTMLKLVESSSDTFVTAFVSGLALLIMVQVLVNLGVTSGTLPVTGVTLPFVSYGGSSLAMMMASLGVVINMATSGSETK</sequence>
<dbReference type="InterPro" id="IPR001182">
    <property type="entry name" value="FtsW/RodA"/>
</dbReference>
<keyword evidence="3" id="KW-0808">Transferase</keyword>
<evidence type="ECO:0000256" key="10">
    <source>
        <dbReference type="ARBA" id="ARBA00033270"/>
    </source>
</evidence>
<evidence type="ECO:0000256" key="3">
    <source>
        <dbReference type="ARBA" id="ARBA00022679"/>
    </source>
</evidence>
<keyword evidence="2" id="KW-0328">Glycosyltransferase</keyword>
<feature type="transmembrane region" description="Helical" evidence="16">
    <location>
        <begin position="179"/>
        <end position="196"/>
    </location>
</feature>
<keyword evidence="5" id="KW-0133">Cell shape</keyword>
<dbReference type="STRING" id="1123384.AJ81_00715"/>
<evidence type="ECO:0000256" key="8">
    <source>
        <dbReference type="ARBA" id="ARBA00023136"/>
    </source>
</evidence>
<name>A0A0X1KP12_9THEM</name>
<dbReference type="PANTHER" id="PTHR30474">
    <property type="entry name" value="CELL CYCLE PROTEIN"/>
    <property type="match status" value="1"/>
</dbReference>
<reference evidence="17 18" key="1">
    <citation type="submission" date="2014-01" db="EMBL/GenBank/DDBJ databases">
        <title>Genome sequencing of Thermotog hypogea.</title>
        <authorList>
            <person name="Zhang X."/>
            <person name="Alvare G."/>
            <person name="Fristensky B."/>
            <person name="Chen L."/>
            <person name="Suen T."/>
            <person name="Chen Q."/>
            <person name="Ma K."/>
        </authorList>
    </citation>
    <scope>NUCLEOTIDE SEQUENCE [LARGE SCALE GENOMIC DNA]</scope>
    <source>
        <strain evidence="17 18">DSM 11164</strain>
    </source>
</reference>
<evidence type="ECO:0000313" key="18">
    <source>
        <dbReference type="Proteomes" id="UP000077469"/>
    </source>
</evidence>
<organism evidence="17 18">
    <name type="scientific">Pseudothermotoga hypogea DSM 11164 = NBRC 106472</name>
    <dbReference type="NCBI Taxonomy" id="1123384"/>
    <lineage>
        <taxon>Bacteria</taxon>
        <taxon>Thermotogati</taxon>
        <taxon>Thermotogota</taxon>
        <taxon>Thermotogae</taxon>
        <taxon>Thermotogales</taxon>
        <taxon>Thermotogaceae</taxon>
        <taxon>Pseudothermotoga</taxon>
    </lineage>
</organism>
<dbReference type="EMBL" id="CP007141">
    <property type="protein sequence ID" value="AJC72954.1"/>
    <property type="molecule type" value="Genomic_DNA"/>
</dbReference>
<keyword evidence="7 16" id="KW-1133">Transmembrane helix</keyword>
<feature type="transmembrane region" description="Helical" evidence="16">
    <location>
        <begin position="71"/>
        <end position="89"/>
    </location>
</feature>
<dbReference type="GO" id="GO:0051301">
    <property type="term" value="P:cell division"/>
    <property type="evidence" value="ECO:0007669"/>
    <property type="project" value="InterPro"/>
</dbReference>
<keyword evidence="18" id="KW-1185">Reference proteome</keyword>
<feature type="transmembrane region" description="Helical" evidence="16">
    <location>
        <begin position="6"/>
        <end position="26"/>
    </location>
</feature>
<dbReference type="GO" id="GO:0008360">
    <property type="term" value="P:regulation of cell shape"/>
    <property type="evidence" value="ECO:0007669"/>
    <property type="project" value="UniProtKB-KW"/>
</dbReference>